<evidence type="ECO:0000313" key="9">
    <source>
        <dbReference type="EMBL" id="CAB4748450.1"/>
    </source>
</evidence>
<dbReference type="PANTHER" id="PTHR11814">
    <property type="entry name" value="SULFATE TRANSPORTER"/>
    <property type="match status" value="1"/>
</dbReference>
<accession>A0A6J7B782</accession>
<dbReference type="EMBL" id="CAEZXC010000027">
    <property type="protein sequence ID" value="CAB4674310.1"/>
    <property type="molecule type" value="Genomic_DNA"/>
</dbReference>
<feature type="transmembrane region" description="Helical" evidence="5">
    <location>
        <begin position="383"/>
        <end position="412"/>
    </location>
</feature>
<dbReference type="EMBL" id="CAFBPO010000006">
    <property type="protein sequence ID" value="CAB5017768.1"/>
    <property type="molecule type" value="Genomic_DNA"/>
</dbReference>
<feature type="transmembrane region" description="Helical" evidence="5">
    <location>
        <begin position="246"/>
        <end position="266"/>
    </location>
</feature>
<dbReference type="Pfam" id="PF00916">
    <property type="entry name" value="Sulfate_transp"/>
    <property type="match status" value="1"/>
</dbReference>
<feature type="transmembrane region" description="Helical" evidence="5">
    <location>
        <begin position="120"/>
        <end position="138"/>
    </location>
</feature>
<evidence type="ECO:0000313" key="11">
    <source>
        <dbReference type="EMBL" id="CAB4841232.1"/>
    </source>
</evidence>
<dbReference type="EMBL" id="CAEZYT010000026">
    <property type="protein sequence ID" value="CAB4735055.1"/>
    <property type="molecule type" value="Genomic_DNA"/>
</dbReference>
<feature type="transmembrane region" description="Helical" evidence="5">
    <location>
        <begin position="201"/>
        <end position="226"/>
    </location>
</feature>
<feature type="transmembrane region" description="Helical" evidence="5">
    <location>
        <begin position="335"/>
        <end position="363"/>
    </location>
</feature>
<name>A0A6J7B782_9ZZZZ</name>
<evidence type="ECO:0000313" key="15">
    <source>
        <dbReference type="EMBL" id="CAB5072086.1"/>
    </source>
</evidence>
<evidence type="ECO:0000313" key="14">
    <source>
        <dbReference type="EMBL" id="CAB5017768.1"/>
    </source>
</evidence>
<evidence type="ECO:0000256" key="1">
    <source>
        <dbReference type="ARBA" id="ARBA00004141"/>
    </source>
</evidence>
<evidence type="ECO:0000313" key="13">
    <source>
        <dbReference type="EMBL" id="CAB4983653.1"/>
    </source>
</evidence>
<keyword evidence="3 5" id="KW-1133">Transmembrane helix</keyword>
<evidence type="ECO:0000313" key="7">
    <source>
        <dbReference type="EMBL" id="CAB4674310.1"/>
    </source>
</evidence>
<dbReference type="GO" id="GO:0016020">
    <property type="term" value="C:membrane"/>
    <property type="evidence" value="ECO:0007669"/>
    <property type="project" value="UniProtKB-SubCell"/>
</dbReference>
<comment type="subcellular location">
    <subcellularLocation>
        <location evidence="1">Membrane</location>
        <topology evidence="1">Multi-pass membrane protein</topology>
    </subcellularLocation>
</comment>
<feature type="domain" description="SLC26A/SulP transporter" evidence="6">
    <location>
        <begin position="18"/>
        <end position="388"/>
    </location>
</feature>
<dbReference type="EMBL" id="CAFAZW010000006">
    <property type="protein sequence ID" value="CAB4841232.1"/>
    <property type="molecule type" value="Genomic_DNA"/>
</dbReference>
<dbReference type="EMBL" id="CAFBNM010000004">
    <property type="protein sequence ID" value="CAB4950005.1"/>
    <property type="molecule type" value="Genomic_DNA"/>
</dbReference>
<dbReference type="InterPro" id="IPR001902">
    <property type="entry name" value="SLC26A/SulP_fam"/>
</dbReference>
<dbReference type="EMBL" id="CAFBOO010000004">
    <property type="protein sequence ID" value="CAB4983653.1"/>
    <property type="molecule type" value="Genomic_DNA"/>
</dbReference>
<dbReference type="EMBL" id="CAFBQY010000006">
    <property type="protein sequence ID" value="CAB5072086.1"/>
    <property type="molecule type" value="Genomic_DNA"/>
</dbReference>
<evidence type="ECO:0000256" key="2">
    <source>
        <dbReference type="ARBA" id="ARBA00022692"/>
    </source>
</evidence>
<proteinExistence type="predicted"/>
<evidence type="ECO:0000313" key="10">
    <source>
        <dbReference type="EMBL" id="CAB4802135.1"/>
    </source>
</evidence>
<keyword evidence="2 5" id="KW-0812">Transmembrane</keyword>
<feature type="transmembrane region" description="Helical" evidence="5">
    <location>
        <begin position="93"/>
        <end position="113"/>
    </location>
</feature>
<gene>
    <name evidence="7" type="ORF">UFOPK2340_00640</name>
    <name evidence="8" type="ORF">UFOPK2772_00598</name>
    <name evidence="9" type="ORF">UFOPK2850_00242</name>
    <name evidence="10" type="ORF">UFOPK3027_00716</name>
    <name evidence="11" type="ORF">UFOPK3256_00559</name>
    <name evidence="12" type="ORF">UFOPK3827_00487</name>
    <name evidence="13" type="ORF">UFOPK3982_00585</name>
    <name evidence="14" type="ORF">UFOPK4120_00653</name>
    <name evidence="15" type="ORF">UFOPK4404_00652</name>
</gene>
<keyword evidence="4 5" id="KW-0472">Membrane</keyword>
<feature type="transmembrane region" description="Helical" evidence="5">
    <location>
        <begin position="171"/>
        <end position="189"/>
    </location>
</feature>
<protein>
    <submittedName>
        <fullName evidence="11">Unannotated protein</fullName>
    </submittedName>
</protein>
<dbReference type="InterPro" id="IPR011547">
    <property type="entry name" value="SLC26A/SulP_dom"/>
</dbReference>
<evidence type="ECO:0000256" key="5">
    <source>
        <dbReference type="SAM" id="Phobius"/>
    </source>
</evidence>
<evidence type="ECO:0000313" key="12">
    <source>
        <dbReference type="EMBL" id="CAB4950005.1"/>
    </source>
</evidence>
<evidence type="ECO:0000256" key="3">
    <source>
        <dbReference type="ARBA" id="ARBA00022989"/>
    </source>
</evidence>
<evidence type="ECO:0000259" key="6">
    <source>
        <dbReference type="Pfam" id="PF00916"/>
    </source>
</evidence>
<evidence type="ECO:0000313" key="8">
    <source>
        <dbReference type="EMBL" id="CAB4735055.1"/>
    </source>
</evidence>
<dbReference type="EMBL" id="CAEZZH010000002">
    <property type="protein sequence ID" value="CAB4748450.1"/>
    <property type="molecule type" value="Genomic_DNA"/>
</dbReference>
<feature type="transmembrane region" description="Helical" evidence="5">
    <location>
        <begin position="47"/>
        <end position="64"/>
    </location>
</feature>
<reference evidence="11" key="1">
    <citation type="submission" date="2020-05" db="EMBL/GenBank/DDBJ databases">
        <authorList>
            <person name="Chiriac C."/>
            <person name="Salcher M."/>
            <person name="Ghai R."/>
            <person name="Kavagutti S V."/>
        </authorList>
    </citation>
    <scope>NUCLEOTIDE SEQUENCE</scope>
</reference>
<dbReference type="GO" id="GO:0055085">
    <property type="term" value="P:transmembrane transport"/>
    <property type="evidence" value="ECO:0007669"/>
    <property type="project" value="InterPro"/>
</dbReference>
<dbReference type="AlphaFoldDB" id="A0A6J7B782"/>
<dbReference type="EMBL" id="CAFAAN010000005">
    <property type="protein sequence ID" value="CAB4802135.1"/>
    <property type="molecule type" value="Genomic_DNA"/>
</dbReference>
<organism evidence="11">
    <name type="scientific">freshwater metagenome</name>
    <dbReference type="NCBI Taxonomy" id="449393"/>
    <lineage>
        <taxon>unclassified sequences</taxon>
        <taxon>metagenomes</taxon>
        <taxon>ecological metagenomes</taxon>
    </lineage>
</organism>
<feature type="transmembrane region" description="Helical" evidence="5">
    <location>
        <begin position="21"/>
        <end position="41"/>
    </location>
</feature>
<sequence>MRISYLSRNDFPANRSDLNNDLVAGLTVAIVALPLALGFAVTTGMSAAAGLTTAIIAGLVAALFGGSRYQVSGPTGAMTVVLIPIVSKYGVKAIPALGLLAGVFVLIAAALRLGTIMNKVPWAVVEGFTVGIAIVIALQQLPLALEIDKADGDKTVPIAYQTLRSALEIGMHWQSIAVVALTLVIKFTYPKLSRNFGFKIYIPASAVSILVTTLVVNIFNISVHTIGEIPRSVGTWAGGDIAFEDFKFLVLPAFLIAVLAAIESLLSARVADGMVHAKGTAKYSPNKELIGQGLATIGASLFGGMPATGAIARTSVNVRSGAKTRIAAVFHSMTLLIVVFILAPIISAIPTAAIAGVLIGISYRILNPAAIAESLRTTKAEAMVLIITALVTLFIDLIWGIVIGILAHFATVAMNKISKGRKD</sequence>
<evidence type="ECO:0000256" key="4">
    <source>
        <dbReference type="ARBA" id="ARBA00023136"/>
    </source>
</evidence>